<organism evidence="2 3">
    <name type="scientific">Prymnesium parvum</name>
    <name type="common">Toxic golden alga</name>
    <dbReference type="NCBI Taxonomy" id="97485"/>
    <lineage>
        <taxon>Eukaryota</taxon>
        <taxon>Haptista</taxon>
        <taxon>Haptophyta</taxon>
        <taxon>Prymnesiophyceae</taxon>
        <taxon>Prymnesiales</taxon>
        <taxon>Prymnesiaceae</taxon>
        <taxon>Prymnesium</taxon>
    </lineage>
</organism>
<feature type="region of interest" description="Disordered" evidence="1">
    <location>
        <begin position="228"/>
        <end position="253"/>
    </location>
</feature>
<dbReference type="EMBL" id="JBGBPQ010000013">
    <property type="protein sequence ID" value="KAL1511834.1"/>
    <property type="molecule type" value="Genomic_DNA"/>
</dbReference>
<accession>A0AB34J3E1</accession>
<feature type="compositionally biased region" description="Low complexity" evidence="1">
    <location>
        <begin position="234"/>
        <end position="250"/>
    </location>
</feature>
<reference evidence="2 3" key="1">
    <citation type="journal article" date="2024" name="Science">
        <title>Giant polyketide synthase enzymes in the biosynthesis of giant marine polyether toxins.</title>
        <authorList>
            <person name="Fallon T.R."/>
            <person name="Shende V.V."/>
            <person name="Wierzbicki I.H."/>
            <person name="Pendleton A.L."/>
            <person name="Watervoot N.F."/>
            <person name="Auber R.P."/>
            <person name="Gonzalez D.J."/>
            <person name="Wisecaver J.H."/>
            <person name="Moore B.S."/>
        </authorList>
    </citation>
    <scope>NUCLEOTIDE SEQUENCE [LARGE SCALE GENOMIC DNA]</scope>
    <source>
        <strain evidence="2 3">12B1</strain>
    </source>
</reference>
<evidence type="ECO:0000256" key="1">
    <source>
        <dbReference type="SAM" id="MobiDB-lite"/>
    </source>
</evidence>
<proteinExistence type="predicted"/>
<feature type="region of interest" description="Disordered" evidence="1">
    <location>
        <begin position="1"/>
        <end position="30"/>
    </location>
</feature>
<comment type="caution">
    <text evidence="2">The sequence shown here is derived from an EMBL/GenBank/DDBJ whole genome shotgun (WGS) entry which is preliminary data.</text>
</comment>
<sequence length="344" mass="36057">MGGCSSKGRAASRPAREHAASRPPPAAAHGAQLERELLAAELQTLARRLQQFSGAARRRRADVPEDFLSSPLQPTLRERRESYFLRAAVEQASALEHSIIASVQPAGRAATRPLHAPPRHAGGGGARAAWEAAGGRGASHACDGAEDAPGWRGCTWSAPSHRACLPAAAAGKPGFPSWVSSPDVTSRVPPPALRSRTLAEVADELRAARGDPDVEGALGHLPLGGMHEAAGRDVSSSSGVTFGVGNSSSGISRRVTREHELAQENEALRQRIQQLEHAMGIHQRPMANGSPPIGMISPVGGRAVVSDTPHGNAYRGTPALFTELPSTPWVWTSTPTGGRVLTLD</sequence>
<evidence type="ECO:0000313" key="2">
    <source>
        <dbReference type="EMBL" id="KAL1511834.1"/>
    </source>
</evidence>
<evidence type="ECO:0000313" key="3">
    <source>
        <dbReference type="Proteomes" id="UP001515480"/>
    </source>
</evidence>
<keyword evidence="3" id="KW-1185">Reference proteome</keyword>
<gene>
    <name evidence="2" type="ORF">AB1Y20_005119</name>
</gene>
<protein>
    <submittedName>
        <fullName evidence="2">Uncharacterized protein</fullName>
    </submittedName>
</protein>
<name>A0AB34J3E1_PRYPA</name>
<dbReference type="AlphaFoldDB" id="A0AB34J3E1"/>
<dbReference type="Proteomes" id="UP001515480">
    <property type="component" value="Unassembled WGS sequence"/>
</dbReference>